<evidence type="ECO:0000313" key="2">
    <source>
        <dbReference type="Proteomes" id="UP000000305"/>
    </source>
</evidence>
<reference evidence="1 2" key="1">
    <citation type="journal article" date="2011" name="Science">
        <title>The ecoresponsive genome of Daphnia pulex.</title>
        <authorList>
            <person name="Colbourne J.K."/>
            <person name="Pfrender M.E."/>
            <person name="Gilbert D."/>
            <person name="Thomas W.K."/>
            <person name="Tucker A."/>
            <person name="Oakley T.H."/>
            <person name="Tokishita S."/>
            <person name="Aerts A."/>
            <person name="Arnold G.J."/>
            <person name="Basu M.K."/>
            <person name="Bauer D.J."/>
            <person name="Caceres C.E."/>
            <person name="Carmel L."/>
            <person name="Casola C."/>
            <person name="Choi J.H."/>
            <person name="Detter J.C."/>
            <person name="Dong Q."/>
            <person name="Dusheyko S."/>
            <person name="Eads B.D."/>
            <person name="Frohlich T."/>
            <person name="Geiler-Samerotte K.A."/>
            <person name="Gerlach D."/>
            <person name="Hatcher P."/>
            <person name="Jogdeo S."/>
            <person name="Krijgsveld J."/>
            <person name="Kriventseva E.V."/>
            <person name="Kultz D."/>
            <person name="Laforsch C."/>
            <person name="Lindquist E."/>
            <person name="Lopez J."/>
            <person name="Manak J.R."/>
            <person name="Muller J."/>
            <person name="Pangilinan J."/>
            <person name="Patwardhan R.P."/>
            <person name="Pitluck S."/>
            <person name="Pritham E.J."/>
            <person name="Rechtsteiner A."/>
            <person name="Rho M."/>
            <person name="Rogozin I.B."/>
            <person name="Sakarya O."/>
            <person name="Salamov A."/>
            <person name="Schaack S."/>
            <person name="Shapiro H."/>
            <person name="Shiga Y."/>
            <person name="Skalitzky C."/>
            <person name="Smith Z."/>
            <person name="Souvorov A."/>
            <person name="Sung W."/>
            <person name="Tang Z."/>
            <person name="Tsuchiya D."/>
            <person name="Tu H."/>
            <person name="Vos H."/>
            <person name="Wang M."/>
            <person name="Wolf Y.I."/>
            <person name="Yamagata H."/>
            <person name="Yamada T."/>
            <person name="Ye Y."/>
            <person name="Shaw J.R."/>
            <person name="Andrews J."/>
            <person name="Crease T.J."/>
            <person name="Tang H."/>
            <person name="Lucas S.M."/>
            <person name="Robertson H.M."/>
            <person name="Bork P."/>
            <person name="Koonin E.V."/>
            <person name="Zdobnov E.M."/>
            <person name="Grigoriev I.V."/>
            <person name="Lynch M."/>
            <person name="Boore J.L."/>
        </authorList>
    </citation>
    <scope>NUCLEOTIDE SEQUENCE [LARGE SCALE GENOMIC DNA]</scope>
</reference>
<keyword evidence="2" id="KW-1185">Reference proteome</keyword>
<dbReference type="Proteomes" id="UP000000305">
    <property type="component" value="Unassembled WGS sequence"/>
</dbReference>
<proteinExistence type="predicted"/>
<dbReference type="InParanoid" id="E9I6H0"/>
<gene>
    <name evidence="1" type="ORF">DAPPUDRAFT_124277</name>
</gene>
<sequence length="378" mass="43287">MRAQFIFAFDDQSPALYPGKALPTKKDTLDDQLGSAWWRVDMCTCEGETIPDPDDDSQEISPAWGARISWLRAAIAELVATDNQDDQDMLEYIHTICWVKDLARTAFILQRAKAINAMLYPAIREQIRKEYLAKHEREDDDPDPDGRFGGEFDIGMESGASFDMMFARIRDSIDVGFRTMVTDYQIDHAGESFWDETRLWWANNWTAEDQLLLFARCHLILSGLWDPQVKESETGGLDGVEVDFIDDTEVAPTDANFPQRPIFQLPHDWKNIREWLDAFDNSTSVNFADSEEWPPGWSYDEETGKWSAPAGWYEAGYMTRDGKEVEMKWRRVPQNYAHIEEWRLWAASGIPGPGTAPVGWNSEGGPWRAPGWHCGADW</sequence>
<feature type="non-terminal residue" evidence="1">
    <location>
        <position position="378"/>
    </location>
</feature>
<dbReference type="HOGENOM" id="CLU_732763_0_0_1"/>
<organism evidence="1 2">
    <name type="scientific">Daphnia pulex</name>
    <name type="common">Water flea</name>
    <dbReference type="NCBI Taxonomy" id="6669"/>
    <lineage>
        <taxon>Eukaryota</taxon>
        <taxon>Metazoa</taxon>
        <taxon>Ecdysozoa</taxon>
        <taxon>Arthropoda</taxon>
        <taxon>Crustacea</taxon>
        <taxon>Branchiopoda</taxon>
        <taxon>Diplostraca</taxon>
        <taxon>Cladocera</taxon>
        <taxon>Anomopoda</taxon>
        <taxon>Daphniidae</taxon>
        <taxon>Daphnia</taxon>
    </lineage>
</organism>
<dbReference type="AlphaFoldDB" id="E9I6H0"/>
<name>E9I6H0_DAPPU</name>
<evidence type="ECO:0000313" key="1">
    <source>
        <dbReference type="EMBL" id="EFX60410.1"/>
    </source>
</evidence>
<dbReference type="KEGG" id="dpx:DAPPUDRAFT_124277"/>
<protein>
    <submittedName>
        <fullName evidence="1">Uncharacterized protein</fullName>
    </submittedName>
</protein>
<dbReference type="EMBL" id="GL736451">
    <property type="protein sequence ID" value="EFX60410.1"/>
    <property type="molecule type" value="Genomic_DNA"/>
</dbReference>
<accession>E9I6H0</accession>